<evidence type="ECO:0000256" key="1">
    <source>
        <dbReference type="SAM" id="MobiDB-lite"/>
    </source>
</evidence>
<dbReference type="Pfam" id="PF00990">
    <property type="entry name" value="GGDEF"/>
    <property type="match status" value="1"/>
</dbReference>
<dbReference type="SUPFAM" id="SSF141868">
    <property type="entry name" value="EAL domain-like"/>
    <property type="match status" value="1"/>
</dbReference>
<dbReference type="Gene3D" id="3.20.20.450">
    <property type="entry name" value="EAL domain"/>
    <property type="match status" value="1"/>
</dbReference>
<feature type="region of interest" description="Disordered" evidence="1">
    <location>
        <begin position="376"/>
        <end position="405"/>
    </location>
</feature>
<comment type="caution">
    <text evidence="4">The sequence shown here is derived from an EMBL/GenBank/DDBJ whole genome shotgun (WGS) entry which is preliminary data.</text>
</comment>
<evidence type="ECO:0000259" key="3">
    <source>
        <dbReference type="PROSITE" id="PS50887"/>
    </source>
</evidence>
<dbReference type="PROSITE" id="PS50883">
    <property type="entry name" value="EAL"/>
    <property type="match status" value="1"/>
</dbReference>
<evidence type="ECO:0000313" key="5">
    <source>
        <dbReference type="Proteomes" id="UP000179334"/>
    </source>
</evidence>
<dbReference type="InterPro" id="IPR043128">
    <property type="entry name" value="Rev_trsase/Diguanyl_cyclase"/>
</dbReference>
<dbReference type="NCBIfam" id="TIGR00254">
    <property type="entry name" value="GGDEF"/>
    <property type="match status" value="1"/>
</dbReference>
<dbReference type="CDD" id="cd01948">
    <property type="entry name" value="EAL"/>
    <property type="match status" value="1"/>
</dbReference>
<feature type="domain" description="GGDEF" evidence="3">
    <location>
        <begin position="1"/>
        <end position="103"/>
    </location>
</feature>
<dbReference type="InterPro" id="IPR029787">
    <property type="entry name" value="Nucleotide_cyclase"/>
</dbReference>
<feature type="domain" description="EAL" evidence="2">
    <location>
        <begin position="112"/>
        <end position="366"/>
    </location>
</feature>
<dbReference type="PROSITE" id="PS50887">
    <property type="entry name" value="GGDEF"/>
    <property type="match status" value="1"/>
</dbReference>
<dbReference type="InterPro" id="IPR052155">
    <property type="entry name" value="Biofilm_reg_signaling"/>
</dbReference>
<evidence type="ECO:0000259" key="2">
    <source>
        <dbReference type="PROSITE" id="PS50883"/>
    </source>
</evidence>
<protein>
    <recommendedName>
        <fullName evidence="6">Diguanylate cyclase</fullName>
    </recommendedName>
</protein>
<dbReference type="EMBL" id="MFSR01000103">
    <property type="protein sequence ID" value="OGI37071.1"/>
    <property type="molecule type" value="Genomic_DNA"/>
</dbReference>
<dbReference type="SUPFAM" id="SSF55073">
    <property type="entry name" value="Nucleotide cyclase"/>
    <property type="match status" value="1"/>
</dbReference>
<dbReference type="Gene3D" id="3.30.70.270">
    <property type="match status" value="1"/>
</dbReference>
<dbReference type="AlphaFoldDB" id="A0A1F6SVS1"/>
<gene>
    <name evidence="4" type="ORF">A2V91_05735</name>
</gene>
<sequence length="405" mass="45336">MAERLKTCLRPGDTIARIGGDEFTIVLANVAHVDDVARVARKILESFARPFGVNGHELFTTTSIGITLYPFDVHDAEGLLKNADAAMYHAKELGRNTLQFFTAELNQRAERRLALETGLRQALEKNQLALHYQPQVDVDSGRITGMEALLRWTHPELGSVSPVEFIPVAEETGLILPIGEWVLREACRQTKAWHETGFPPMQIAVNLSGKQLLQKNFTDQVRGILQETNLAAQYLDLELTESLLMADAEGIIDIMHVLHDMGISFSVDDFGTGYSSLAYLKRFPIDILKIDRSFVRDLATDPNDVAIVKTIIAMAHTLGMKVVAEGVETRDQLEFLRGQGCDGSQGYYCSMPLSAEEFSELLTDWHQIRRGKCDFKPSATKKRKARQTPRLTARTTRSPARRIKK</sequence>
<name>A0A1F6SVS1_9PROT</name>
<dbReference type="InterPro" id="IPR001633">
    <property type="entry name" value="EAL_dom"/>
</dbReference>
<dbReference type="PANTHER" id="PTHR44757:SF2">
    <property type="entry name" value="BIOFILM ARCHITECTURE MAINTENANCE PROTEIN MBAA"/>
    <property type="match status" value="1"/>
</dbReference>
<dbReference type="InterPro" id="IPR035919">
    <property type="entry name" value="EAL_sf"/>
</dbReference>
<dbReference type="Proteomes" id="UP000179334">
    <property type="component" value="Unassembled WGS sequence"/>
</dbReference>
<dbReference type="InterPro" id="IPR000160">
    <property type="entry name" value="GGDEF_dom"/>
</dbReference>
<dbReference type="FunFam" id="3.20.20.450:FF:000001">
    <property type="entry name" value="Cyclic di-GMP phosphodiesterase yahA"/>
    <property type="match status" value="1"/>
</dbReference>
<evidence type="ECO:0008006" key="6">
    <source>
        <dbReference type="Google" id="ProtNLM"/>
    </source>
</evidence>
<proteinExistence type="predicted"/>
<feature type="compositionally biased region" description="Polar residues" evidence="1">
    <location>
        <begin position="389"/>
        <end position="398"/>
    </location>
</feature>
<dbReference type="Pfam" id="PF00563">
    <property type="entry name" value="EAL"/>
    <property type="match status" value="1"/>
</dbReference>
<dbReference type="SMART" id="SM00267">
    <property type="entry name" value="GGDEF"/>
    <property type="match status" value="1"/>
</dbReference>
<dbReference type="SMART" id="SM00052">
    <property type="entry name" value="EAL"/>
    <property type="match status" value="1"/>
</dbReference>
<dbReference type="PANTHER" id="PTHR44757">
    <property type="entry name" value="DIGUANYLATE CYCLASE DGCP"/>
    <property type="match status" value="1"/>
</dbReference>
<evidence type="ECO:0000313" key="4">
    <source>
        <dbReference type="EMBL" id="OGI37071.1"/>
    </source>
</evidence>
<accession>A0A1F6SVS1</accession>
<organism evidence="4 5">
    <name type="scientific">Candidatus Muproteobacteria bacterium RBG_16_64_10</name>
    <dbReference type="NCBI Taxonomy" id="1817757"/>
    <lineage>
        <taxon>Bacteria</taxon>
        <taxon>Pseudomonadati</taxon>
        <taxon>Pseudomonadota</taxon>
        <taxon>Candidatus Muproteobacteria</taxon>
    </lineage>
</organism>
<reference evidence="4 5" key="1">
    <citation type="journal article" date="2016" name="Nat. Commun.">
        <title>Thousands of microbial genomes shed light on interconnected biogeochemical processes in an aquifer system.</title>
        <authorList>
            <person name="Anantharaman K."/>
            <person name="Brown C.T."/>
            <person name="Hug L.A."/>
            <person name="Sharon I."/>
            <person name="Castelle C.J."/>
            <person name="Probst A.J."/>
            <person name="Thomas B.C."/>
            <person name="Singh A."/>
            <person name="Wilkins M.J."/>
            <person name="Karaoz U."/>
            <person name="Brodie E.L."/>
            <person name="Williams K.H."/>
            <person name="Hubbard S.S."/>
            <person name="Banfield J.F."/>
        </authorList>
    </citation>
    <scope>NUCLEOTIDE SEQUENCE [LARGE SCALE GENOMIC DNA]</scope>
</reference>
<dbReference type="CDD" id="cd01949">
    <property type="entry name" value="GGDEF"/>
    <property type="match status" value="1"/>
</dbReference>